<organism evidence="34 35">
    <name type="scientific">Patella caerulea</name>
    <name type="common">Rayed Mediterranean limpet</name>
    <dbReference type="NCBI Taxonomy" id="87958"/>
    <lineage>
        <taxon>Eukaryota</taxon>
        <taxon>Metazoa</taxon>
        <taxon>Spiralia</taxon>
        <taxon>Lophotrochozoa</taxon>
        <taxon>Mollusca</taxon>
        <taxon>Gastropoda</taxon>
        <taxon>Patellogastropoda</taxon>
        <taxon>Patelloidea</taxon>
        <taxon>Patellidae</taxon>
        <taxon>Patella</taxon>
    </lineage>
</organism>
<evidence type="ECO:0000256" key="18">
    <source>
        <dbReference type="ARBA" id="ARBA00023170"/>
    </source>
</evidence>
<comment type="subcellular location">
    <subcellularLocation>
        <location evidence="1">Cell membrane</location>
        <topology evidence="1">Single-pass type I membrane protein</topology>
    </subcellularLocation>
    <subcellularLocation>
        <location evidence="21">Synapse</location>
    </subcellularLocation>
</comment>
<protein>
    <recommendedName>
        <fullName evidence="2">receptor protein-tyrosine kinase</fullName>
        <ecNumber evidence="2">2.7.10.1</ecNumber>
    </recommendedName>
</protein>
<evidence type="ECO:0000256" key="28">
    <source>
        <dbReference type="SAM" id="Phobius"/>
    </source>
</evidence>
<dbReference type="GO" id="GO:0005524">
    <property type="term" value="F:ATP binding"/>
    <property type="evidence" value="ECO:0007669"/>
    <property type="project" value="UniProtKB-UniRule"/>
</dbReference>
<evidence type="ECO:0000256" key="1">
    <source>
        <dbReference type="ARBA" id="ARBA00004251"/>
    </source>
</evidence>
<evidence type="ECO:0000259" key="32">
    <source>
        <dbReference type="PROSITE" id="PS50070"/>
    </source>
</evidence>
<dbReference type="Pfam" id="PF07714">
    <property type="entry name" value="PK_Tyr_Ser-Thr"/>
    <property type="match status" value="1"/>
</dbReference>
<dbReference type="Gene3D" id="1.10.2000.10">
    <property type="entry name" value="Frizzled cysteine-rich domain"/>
    <property type="match status" value="1"/>
</dbReference>
<feature type="transmembrane region" description="Helical" evidence="28">
    <location>
        <begin position="489"/>
        <end position="511"/>
    </location>
</feature>
<evidence type="ECO:0000256" key="27">
    <source>
        <dbReference type="PROSITE-ProRule" id="PRU10141"/>
    </source>
</evidence>
<evidence type="ECO:0000256" key="20">
    <source>
        <dbReference type="ARBA" id="ARBA00023319"/>
    </source>
</evidence>
<evidence type="ECO:0000256" key="21">
    <source>
        <dbReference type="ARBA" id="ARBA00034103"/>
    </source>
</evidence>
<dbReference type="InterPro" id="IPR008266">
    <property type="entry name" value="Tyr_kinase_AS"/>
</dbReference>
<keyword evidence="8 28" id="KW-0812">Transmembrane</keyword>
<dbReference type="InterPro" id="IPR036179">
    <property type="entry name" value="Ig-like_dom_sf"/>
</dbReference>
<evidence type="ECO:0000259" key="33">
    <source>
        <dbReference type="PROSITE" id="PS50835"/>
    </source>
</evidence>
<feature type="domain" description="Kringle" evidence="32">
    <location>
        <begin position="385"/>
        <end position="464"/>
    </location>
</feature>
<reference evidence="34 35" key="1">
    <citation type="submission" date="2024-01" db="EMBL/GenBank/DDBJ databases">
        <title>The genome of the rayed Mediterranean limpet Patella caerulea (Linnaeus, 1758).</title>
        <authorList>
            <person name="Anh-Thu Weber A."/>
            <person name="Halstead-Nussloch G."/>
        </authorList>
    </citation>
    <scope>NUCLEOTIDE SEQUENCE [LARGE SCALE GENOMIC DNA]</scope>
    <source>
        <strain evidence="34">AATW-2023a</strain>
        <tissue evidence="34">Whole specimen</tissue>
    </source>
</reference>
<dbReference type="InterPro" id="IPR000719">
    <property type="entry name" value="Prot_kinase_dom"/>
</dbReference>
<dbReference type="InterPro" id="IPR013783">
    <property type="entry name" value="Ig-like_fold"/>
</dbReference>
<keyword evidence="16" id="KW-0829">Tyrosine-protein kinase</keyword>
<evidence type="ECO:0000256" key="14">
    <source>
        <dbReference type="ARBA" id="ARBA00023018"/>
    </source>
</evidence>
<dbReference type="InterPro" id="IPR020067">
    <property type="entry name" value="Frizzled_dom"/>
</dbReference>
<dbReference type="Pfam" id="PF00051">
    <property type="entry name" value="Kringle"/>
    <property type="match status" value="1"/>
</dbReference>
<keyword evidence="14" id="KW-0770">Synapse</keyword>
<dbReference type="SMART" id="SM00219">
    <property type="entry name" value="TyrKc"/>
    <property type="match status" value="1"/>
</dbReference>
<evidence type="ECO:0000256" key="16">
    <source>
        <dbReference type="ARBA" id="ARBA00023137"/>
    </source>
</evidence>
<accession>A0AAN8JNT9</accession>
<dbReference type="Gene3D" id="2.60.40.10">
    <property type="entry name" value="Immunoglobulins"/>
    <property type="match status" value="2"/>
</dbReference>
<dbReference type="PROSITE" id="PS50038">
    <property type="entry name" value="FZ"/>
    <property type="match status" value="1"/>
</dbReference>
<dbReference type="InterPro" id="IPR036790">
    <property type="entry name" value="Frizzled_dom_sf"/>
</dbReference>
<evidence type="ECO:0000256" key="2">
    <source>
        <dbReference type="ARBA" id="ARBA00011902"/>
    </source>
</evidence>
<dbReference type="PROSITE" id="PS50011">
    <property type="entry name" value="PROTEIN_KINASE_DOM"/>
    <property type="match status" value="1"/>
</dbReference>
<dbReference type="Pfam" id="PF07679">
    <property type="entry name" value="I-set"/>
    <property type="match status" value="1"/>
</dbReference>
<evidence type="ECO:0000256" key="6">
    <source>
        <dbReference type="ARBA" id="ARBA00022572"/>
    </source>
</evidence>
<evidence type="ECO:0000256" key="13">
    <source>
        <dbReference type="ARBA" id="ARBA00022989"/>
    </source>
</evidence>
<feature type="binding site" evidence="24 27">
    <location>
        <position position="601"/>
    </location>
    <ligand>
        <name>ATP</name>
        <dbReference type="ChEBI" id="CHEBI:30616"/>
    </ligand>
</feature>
<evidence type="ECO:0000256" key="4">
    <source>
        <dbReference type="ARBA" id="ARBA00022475"/>
    </source>
</evidence>
<dbReference type="InterPro" id="IPR018056">
    <property type="entry name" value="Kringle_CS"/>
</dbReference>
<keyword evidence="10 24" id="KW-0547">Nucleotide-binding</keyword>
<evidence type="ECO:0000313" key="34">
    <source>
        <dbReference type="EMBL" id="KAK6179193.1"/>
    </source>
</evidence>
<feature type="binding site" evidence="25">
    <location>
        <position position="730"/>
    </location>
    <ligand>
        <name>Mg(2+)</name>
        <dbReference type="ChEBI" id="CHEBI:18420"/>
    </ligand>
</feature>
<evidence type="ECO:0000256" key="3">
    <source>
        <dbReference type="ARBA" id="ARBA00022473"/>
    </source>
</evidence>
<dbReference type="GO" id="GO:0043235">
    <property type="term" value="C:receptor complex"/>
    <property type="evidence" value="ECO:0007669"/>
    <property type="project" value="TreeGrafter"/>
</dbReference>
<feature type="domain" description="FZ" evidence="31">
    <location>
        <begin position="230"/>
        <end position="372"/>
    </location>
</feature>
<feature type="domain" description="Protein kinase" evidence="30">
    <location>
        <begin position="567"/>
        <end position="847"/>
    </location>
</feature>
<feature type="chain" id="PRO_5042950569" description="receptor protein-tyrosine kinase" evidence="29">
    <location>
        <begin position="24"/>
        <end position="859"/>
    </location>
</feature>
<keyword evidence="12 24" id="KW-0067">ATP-binding</keyword>
<feature type="binding site" evidence="25">
    <location>
        <position position="717"/>
    </location>
    <ligand>
        <name>Mg(2+)</name>
        <dbReference type="ChEBI" id="CHEBI:18420"/>
    </ligand>
</feature>
<dbReference type="InterPro" id="IPR011009">
    <property type="entry name" value="Kinase-like_dom_sf"/>
</dbReference>
<proteinExistence type="predicted"/>
<dbReference type="InterPro" id="IPR000001">
    <property type="entry name" value="Kringle"/>
</dbReference>
<dbReference type="Gene3D" id="2.40.20.10">
    <property type="entry name" value="Plasminogen Kringle 4"/>
    <property type="match status" value="1"/>
</dbReference>
<comment type="catalytic activity">
    <reaction evidence="22">
        <text>L-tyrosyl-[protein] + ATP = O-phospho-L-tyrosyl-[protein] + ADP + H(+)</text>
        <dbReference type="Rhea" id="RHEA:10596"/>
        <dbReference type="Rhea" id="RHEA-COMP:10136"/>
        <dbReference type="Rhea" id="RHEA-COMP:20101"/>
        <dbReference type="ChEBI" id="CHEBI:15378"/>
        <dbReference type="ChEBI" id="CHEBI:30616"/>
        <dbReference type="ChEBI" id="CHEBI:46858"/>
        <dbReference type="ChEBI" id="CHEBI:61978"/>
        <dbReference type="ChEBI" id="CHEBI:456216"/>
        <dbReference type="EC" id="2.7.10.1"/>
    </reaction>
</comment>
<feature type="binding site" evidence="24">
    <location>
        <begin position="574"/>
        <end position="581"/>
    </location>
    <ligand>
        <name>ATP</name>
        <dbReference type="ChEBI" id="CHEBI:30616"/>
    </ligand>
</feature>
<dbReference type="PRINTS" id="PR00018">
    <property type="entry name" value="KRINGLE"/>
</dbReference>
<dbReference type="GO" id="GO:0046872">
    <property type="term" value="F:metal ion binding"/>
    <property type="evidence" value="ECO:0007669"/>
    <property type="project" value="UniProtKB-KW"/>
</dbReference>
<keyword evidence="7" id="KW-0808">Transferase</keyword>
<keyword evidence="3" id="KW-0217">Developmental protein</keyword>
<dbReference type="Gene3D" id="1.10.510.10">
    <property type="entry name" value="Transferase(Phosphotransferase) domain 1"/>
    <property type="match status" value="1"/>
</dbReference>
<keyword evidence="5" id="KW-0597">Phosphoprotein</keyword>
<dbReference type="PANTHER" id="PTHR24416">
    <property type="entry name" value="TYROSINE-PROTEIN KINASE RECEPTOR"/>
    <property type="match status" value="1"/>
</dbReference>
<feature type="domain" description="Ig-like" evidence="33">
    <location>
        <begin position="122"/>
        <end position="217"/>
    </location>
</feature>
<feature type="active site" description="Proton acceptor" evidence="23">
    <location>
        <position position="712"/>
    </location>
</feature>
<dbReference type="PROSITE" id="PS00021">
    <property type="entry name" value="KRINGLE_1"/>
    <property type="match status" value="1"/>
</dbReference>
<evidence type="ECO:0000256" key="9">
    <source>
        <dbReference type="ARBA" id="ARBA00022729"/>
    </source>
</evidence>
<feature type="binding site" evidence="24">
    <location>
        <position position="716"/>
    </location>
    <ligand>
        <name>ATP</name>
        <dbReference type="ChEBI" id="CHEBI:30616"/>
    </ligand>
</feature>
<evidence type="ECO:0000256" key="11">
    <source>
        <dbReference type="ARBA" id="ARBA00022777"/>
    </source>
</evidence>
<dbReference type="SMART" id="SM00408">
    <property type="entry name" value="IGc2"/>
    <property type="match status" value="2"/>
</dbReference>
<dbReference type="PROSITE" id="PS00107">
    <property type="entry name" value="PROTEIN_KINASE_ATP"/>
    <property type="match status" value="1"/>
</dbReference>
<dbReference type="EC" id="2.7.10.1" evidence="2"/>
<dbReference type="FunFam" id="1.10.510.10:FF:000554">
    <property type="entry name" value="Predicted protein"/>
    <property type="match status" value="1"/>
</dbReference>
<dbReference type="SUPFAM" id="SSF48726">
    <property type="entry name" value="Immunoglobulin"/>
    <property type="match status" value="2"/>
</dbReference>
<dbReference type="PROSITE" id="PS50835">
    <property type="entry name" value="IG_LIKE"/>
    <property type="match status" value="2"/>
</dbReference>
<dbReference type="InterPro" id="IPR017441">
    <property type="entry name" value="Protein_kinase_ATP_BS"/>
</dbReference>
<dbReference type="Gene3D" id="3.30.200.20">
    <property type="entry name" value="Phosphorylase Kinase, domain 1"/>
    <property type="match status" value="1"/>
</dbReference>
<evidence type="ECO:0000256" key="5">
    <source>
        <dbReference type="ARBA" id="ARBA00022553"/>
    </source>
</evidence>
<keyword evidence="20" id="KW-0393">Immunoglobulin domain</keyword>
<evidence type="ECO:0000259" key="31">
    <source>
        <dbReference type="PROSITE" id="PS50038"/>
    </source>
</evidence>
<dbReference type="CDD" id="cd00108">
    <property type="entry name" value="KR"/>
    <property type="match status" value="1"/>
</dbReference>
<evidence type="ECO:0000256" key="8">
    <source>
        <dbReference type="ARBA" id="ARBA00022692"/>
    </source>
</evidence>
<name>A0AAN8JNT9_PATCE</name>
<keyword evidence="13 28" id="KW-1133">Transmembrane helix</keyword>
<dbReference type="InterPro" id="IPR050122">
    <property type="entry name" value="RTK"/>
</dbReference>
<keyword evidence="4" id="KW-1003">Cell membrane</keyword>
<evidence type="ECO:0000256" key="15">
    <source>
        <dbReference type="ARBA" id="ARBA00023136"/>
    </source>
</evidence>
<dbReference type="SUPFAM" id="SSF56112">
    <property type="entry name" value="Protein kinase-like (PK-like)"/>
    <property type="match status" value="1"/>
</dbReference>
<dbReference type="SUPFAM" id="SSF57440">
    <property type="entry name" value="Kringle-like"/>
    <property type="match status" value="1"/>
</dbReference>
<keyword evidence="35" id="KW-1185">Reference proteome</keyword>
<keyword evidence="25" id="KW-0479">Metal-binding</keyword>
<keyword evidence="6 26" id="KW-0420">Kringle</keyword>
<dbReference type="PIRSF" id="PIRSF000615">
    <property type="entry name" value="TyrPK_CSF1-R"/>
    <property type="match status" value="1"/>
</dbReference>
<dbReference type="SMART" id="SM00130">
    <property type="entry name" value="KR"/>
    <property type="match status" value="1"/>
</dbReference>
<dbReference type="InterPro" id="IPR003599">
    <property type="entry name" value="Ig_sub"/>
</dbReference>
<dbReference type="InterPro" id="IPR038178">
    <property type="entry name" value="Kringle_sf"/>
</dbReference>
<dbReference type="Pfam" id="PF13927">
    <property type="entry name" value="Ig_3"/>
    <property type="match status" value="1"/>
</dbReference>
<keyword evidence="18" id="KW-0675">Receptor</keyword>
<dbReference type="GO" id="GO:0045202">
    <property type="term" value="C:synapse"/>
    <property type="evidence" value="ECO:0007669"/>
    <property type="project" value="UniProtKB-SubCell"/>
</dbReference>
<dbReference type="EMBL" id="JAZGQO010000008">
    <property type="protein sequence ID" value="KAK6179193.1"/>
    <property type="molecule type" value="Genomic_DNA"/>
</dbReference>
<sequence length="859" mass="98915">MEIYRSIFMAFIGILLTETPVGCDSNSGLKITRQPSTGTVLQHHRFSFHCKAMGDPPPKIKWFHNNKEMYREGTNYRITRKFGHLRFTDVDVIDRGEYRCRAENQKDPPVNSKTVTLTVHVPAEIIDFTTDKVLEYGTLLTLTCEAAGIPIPTLQWKKNDQVIHKEIPAEDNRSYVNITTPPIVKSKYTINVTEVARYVCEATNHHIGGTKTDRKTARIYLLADNTGSSSPNGHCAEYNGTICRDILGSQPVFYNTSYYNNTYHMNEDIVVRLLKEMKEKRLFDSMCKVPAKKLLCHYAFPDCDNIGDPTPPYPLCRESCLAVKDLLCYKQWNLILENKTDGIYFRNRAHFRLPNCQELPSMWDSASKCTDGHLFEKRLDEVSNECYKGKGQWYNGTVNVTKSGLACQRWDHQHPQTHQRPPEVFLDLQNSENYCRNPGEEESQPWCYTMDKLHRWELCAIPKCDTSTTTERAEINNPLTAEPFQLKTIIIIFIVSAVAIFIIVLVVILCYKLCVQNNNQFNYDPTPQEDLEIHISKLPQNSLYHRVKDKPKLNPKLEGLEFPRNDVVYIRDIGQGAFGRVFKAKAPELVKGEDFTMVAVKMLKEDASDDLQSDFEREASLLVEFNHTNIVKLLGVCAVGKPMCLLFEYMSKGDLNEFLRFCSPDHFIIHSHSRDIYSHEYSTLDSVNQLYIAKQIASGMVYLSEKGFVHRDLASRNCLVGDDLKVKISDFGLARTIHSMDYYRGSENDAIPIRWMPLEAILYNKFSVKSDIWSFGVVLWEIFAFAIQPYYGMTHEEVVKFVKEGKHLACPENTPKPIYDVMKTCWCRKPSERPTFRTLQKSLSSMYEEYHKQKLAEDI</sequence>
<evidence type="ECO:0000256" key="24">
    <source>
        <dbReference type="PIRSR" id="PIRSR000615-2"/>
    </source>
</evidence>
<dbReference type="GO" id="GO:0004714">
    <property type="term" value="F:transmembrane receptor protein tyrosine kinase activity"/>
    <property type="evidence" value="ECO:0007669"/>
    <property type="project" value="UniProtKB-EC"/>
</dbReference>
<dbReference type="AlphaFoldDB" id="A0AAN8JNT9"/>
<dbReference type="FunFam" id="3.30.200.20:FF:000159">
    <property type="entry name" value="muscle, skeletal receptor tyrosine-protein kinase"/>
    <property type="match status" value="1"/>
</dbReference>
<feature type="binding site" evidence="25">
    <location>
        <position position="544"/>
    </location>
    <ligand>
        <name>Mg(2+)</name>
        <dbReference type="ChEBI" id="CHEBI:18420"/>
    </ligand>
</feature>
<dbReference type="Pfam" id="PF01392">
    <property type="entry name" value="Fz"/>
    <property type="match status" value="1"/>
</dbReference>
<comment type="caution">
    <text evidence="26">Lacks conserved residue(s) required for the propagation of feature annotation.</text>
</comment>
<evidence type="ECO:0000256" key="10">
    <source>
        <dbReference type="ARBA" id="ARBA00022741"/>
    </source>
</evidence>
<gene>
    <name evidence="34" type="ORF">SNE40_011609</name>
</gene>
<keyword evidence="19" id="KW-0325">Glycoprotein</keyword>
<dbReference type="GO" id="GO:0007169">
    <property type="term" value="P:cell surface receptor protein tyrosine kinase signaling pathway"/>
    <property type="evidence" value="ECO:0007669"/>
    <property type="project" value="TreeGrafter"/>
</dbReference>
<dbReference type="InterPro" id="IPR013098">
    <property type="entry name" value="Ig_I-set"/>
</dbReference>
<dbReference type="PROSITE" id="PS00109">
    <property type="entry name" value="PROTEIN_KINASE_TYR"/>
    <property type="match status" value="1"/>
</dbReference>
<dbReference type="InterPro" id="IPR013806">
    <property type="entry name" value="Kringle-like"/>
</dbReference>
<evidence type="ECO:0000256" key="19">
    <source>
        <dbReference type="ARBA" id="ARBA00023180"/>
    </source>
</evidence>
<keyword evidence="11" id="KW-0418">Kinase</keyword>
<evidence type="ECO:0000313" key="35">
    <source>
        <dbReference type="Proteomes" id="UP001347796"/>
    </source>
</evidence>
<dbReference type="GO" id="GO:0005886">
    <property type="term" value="C:plasma membrane"/>
    <property type="evidence" value="ECO:0007669"/>
    <property type="project" value="UniProtKB-SubCell"/>
</dbReference>
<evidence type="ECO:0000256" key="7">
    <source>
        <dbReference type="ARBA" id="ARBA00022679"/>
    </source>
</evidence>
<keyword evidence="15 28" id="KW-0472">Membrane</keyword>
<feature type="signal peptide" evidence="29">
    <location>
        <begin position="1"/>
        <end position="23"/>
    </location>
</feature>
<feature type="binding site" evidence="24">
    <location>
        <begin position="648"/>
        <end position="654"/>
    </location>
    <ligand>
        <name>ATP</name>
        <dbReference type="ChEBI" id="CHEBI:30616"/>
    </ligand>
</feature>
<dbReference type="PROSITE" id="PS50070">
    <property type="entry name" value="KRINGLE_2"/>
    <property type="match status" value="1"/>
</dbReference>
<dbReference type="PRINTS" id="PR00109">
    <property type="entry name" value="TYRKINASE"/>
</dbReference>
<evidence type="ECO:0000256" key="25">
    <source>
        <dbReference type="PIRSR" id="PIRSR000615-3"/>
    </source>
</evidence>
<comment type="caution">
    <text evidence="34">The sequence shown here is derived from an EMBL/GenBank/DDBJ whole genome shotgun (WGS) entry which is preliminary data.</text>
</comment>
<dbReference type="SMART" id="SM00409">
    <property type="entry name" value="IG"/>
    <property type="match status" value="2"/>
</dbReference>
<dbReference type="InterPro" id="IPR003598">
    <property type="entry name" value="Ig_sub2"/>
</dbReference>
<dbReference type="InterPro" id="IPR001245">
    <property type="entry name" value="Ser-Thr/Tyr_kinase_cat_dom"/>
</dbReference>
<evidence type="ECO:0000256" key="17">
    <source>
        <dbReference type="ARBA" id="ARBA00023157"/>
    </source>
</evidence>
<keyword evidence="17" id="KW-1015">Disulfide bond</keyword>
<feature type="domain" description="Ig-like" evidence="33">
    <location>
        <begin position="38"/>
        <end position="116"/>
    </location>
</feature>
<dbReference type="PANTHER" id="PTHR24416:SF317">
    <property type="entry name" value="MUSCLE, SKELETAL RECEPTOR TYROSINE-PROTEIN KINASE"/>
    <property type="match status" value="1"/>
</dbReference>
<keyword evidence="9 29" id="KW-0732">Signal</keyword>
<dbReference type="Proteomes" id="UP001347796">
    <property type="component" value="Unassembled WGS sequence"/>
</dbReference>
<evidence type="ECO:0000256" key="29">
    <source>
        <dbReference type="SAM" id="SignalP"/>
    </source>
</evidence>
<keyword evidence="25" id="KW-0460">Magnesium</keyword>
<evidence type="ECO:0000256" key="23">
    <source>
        <dbReference type="PIRSR" id="PIRSR000615-1"/>
    </source>
</evidence>
<evidence type="ECO:0000259" key="30">
    <source>
        <dbReference type="PROSITE" id="PS50011"/>
    </source>
</evidence>
<evidence type="ECO:0000256" key="26">
    <source>
        <dbReference type="PROSITE-ProRule" id="PRU00121"/>
    </source>
</evidence>
<dbReference type="GO" id="GO:0017147">
    <property type="term" value="F:Wnt-protein binding"/>
    <property type="evidence" value="ECO:0007669"/>
    <property type="project" value="TreeGrafter"/>
</dbReference>
<dbReference type="InterPro" id="IPR007110">
    <property type="entry name" value="Ig-like_dom"/>
</dbReference>
<evidence type="ECO:0000256" key="12">
    <source>
        <dbReference type="ARBA" id="ARBA00022840"/>
    </source>
</evidence>
<dbReference type="InterPro" id="IPR020635">
    <property type="entry name" value="Tyr_kinase_cat_dom"/>
</dbReference>
<evidence type="ECO:0000256" key="22">
    <source>
        <dbReference type="ARBA" id="ARBA00051243"/>
    </source>
</evidence>